<proteinExistence type="predicted"/>
<organism evidence="2 3">
    <name type="scientific">Algibacter mikhailovii</name>
    <dbReference type="NCBI Taxonomy" id="425498"/>
    <lineage>
        <taxon>Bacteria</taxon>
        <taxon>Pseudomonadati</taxon>
        <taxon>Bacteroidota</taxon>
        <taxon>Flavobacteriia</taxon>
        <taxon>Flavobacteriales</taxon>
        <taxon>Flavobacteriaceae</taxon>
        <taxon>Algibacter</taxon>
    </lineage>
</organism>
<feature type="chain" id="PRO_5037195792" description="DUF4890 domain-containing protein" evidence="1">
    <location>
        <begin position="20"/>
        <end position="119"/>
    </location>
</feature>
<keyword evidence="1" id="KW-0732">Signal</keyword>
<evidence type="ECO:0000313" key="3">
    <source>
        <dbReference type="Proteomes" id="UP000636004"/>
    </source>
</evidence>
<comment type="caution">
    <text evidence="2">The sequence shown here is derived from an EMBL/GenBank/DDBJ whole genome shotgun (WGS) entry which is preliminary data.</text>
</comment>
<evidence type="ECO:0000313" key="2">
    <source>
        <dbReference type="EMBL" id="GGZ87531.1"/>
    </source>
</evidence>
<sequence length="119" mass="14169">MKKTISLIAFLVVTITSFAQSKSNWNEGRFERSKVYAEMAAKEFNLTKAQQEELYEMKVQHYEDQYEATQKFNKGEITKEEKKESNKKFGRYFNKLTGKNYKELKPFYDKVNKELAKLK</sequence>
<protein>
    <recommendedName>
        <fullName evidence="4">DUF4890 domain-containing protein</fullName>
    </recommendedName>
</protein>
<reference evidence="2" key="1">
    <citation type="journal article" date="2014" name="Int. J. Syst. Evol. Microbiol.">
        <title>Complete genome sequence of Corynebacterium casei LMG S-19264T (=DSM 44701T), isolated from a smear-ripened cheese.</title>
        <authorList>
            <consortium name="US DOE Joint Genome Institute (JGI-PGF)"/>
            <person name="Walter F."/>
            <person name="Albersmeier A."/>
            <person name="Kalinowski J."/>
            <person name="Ruckert C."/>
        </authorList>
    </citation>
    <scope>NUCLEOTIDE SEQUENCE</scope>
    <source>
        <strain evidence="2">KCTC 12710</strain>
    </source>
</reference>
<reference evidence="2" key="2">
    <citation type="submission" date="2020-09" db="EMBL/GenBank/DDBJ databases">
        <authorList>
            <person name="Sun Q."/>
            <person name="Kim S."/>
        </authorList>
    </citation>
    <scope>NUCLEOTIDE SEQUENCE</scope>
    <source>
        <strain evidence="2">KCTC 12710</strain>
    </source>
</reference>
<evidence type="ECO:0000256" key="1">
    <source>
        <dbReference type="SAM" id="SignalP"/>
    </source>
</evidence>
<dbReference type="Proteomes" id="UP000636004">
    <property type="component" value="Unassembled WGS sequence"/>
</dbReference>
<evidence type="ECO:0008006" key="4">
    <source>
        <dbReference type="Google" id="ProtNLM"/>
    </source>
</evidence>
<name>A0A918R6Y9_9FLAO</name>
<dbReference type="AlphaFoldDB" id="A0A918R6Y9"/>
<feature type="signal peptide" evidence="1">
    <location>
        <begin position="1"/>
        <end position="19"/>
    </location>
</feature>
<gene>
    <name evidence="2" type="ORF">GCM10007028_27150</name>
</gene>
<accession>A0A918R6Y9</accession>
<keyword evidence="3" id="KW-1185">Reference proteome</keyword>
<dbReference type="EMBL" id="BMWZ01000006">
    <property type="protein sequence ID" value="GGZ87531.1"/>
    <property type="molecule type" value="Genomic_DNA"/>
</dbReference>
<dbReference type="RefSeq" id="WP_189361598.1">
    <property type="nucleotide sequence ID" value="NZ_BMWZ01000006.1"/>
</dbReference>